<keyword evidence="3 6" id="KW-1133">Transmembrane helix</keyword>
<evidence type="ECO:0000256" key="1">
    <source>
        <dbReference type="ARBA" id="ARBA00004141"/>
    </source>
</evidence>
<evidence type="ECO:0000256" key="5">
    <source>
        <dbReference type="SAM" id="MobiDB-lite"/>
    </source>
</evidence>
<dbReference type="SUPFAM" id="SSF103481">
    <property type="entry name" value="Multidrug resistance efflux transporter EmrE"/>
    <property type="match status" value="1"/>
</dbReference>
<feature type="transmembrane region" description="Helical" evidence="6">
    <location>
        <begin position="881"/>
        <end position="900"/>
    </location>
</feature>
<evidence type="ECO:0000313" key="9">
    <source>
        <dbReference type="EMBL" id="KAK4093583.1"/>
    </source>
</evidence>
<protein>
    <recommendedName>
        <fullName evidence="11">EamA domain-containing protein</fullName>
    </recommendedName>
</protein>
<gene>
    <name evidence="9" type="ORF">Purlil1_1917</name>
</gene>
<keyword evidence="2 6" id="KW-0812">Transmembrane</keyword>
<dbReference type="EMBL" id="JAWRVI010000005">
    <property type="protein sequence ID" value="KAK4093583.1"/>
    <property type="molecule type" value="Genomic_DNA"/>
</dbReference>
<organism evidence="9 10">
    <name type="scientific">Purpureocillium lilacinum</name>
    <name type="common">Paecilomyces lilacinus</name>
    <dbReference type="NCBI Taxonomy" id="33203"/>
    <lineage>
        <taxon>Eukaryota</taxon>
        <taxon>Fungi</taxon>
        <taxon>Dikarya</taxon>
        <taxon>Ascomycota</taxon>
        <taxon>Pezizomycotina</taxon>
        <taxon>Sordariomycetes</taxon>
        <taxon>Hypocreomycetidae</taxon>
        <taxon>Hypocreales</taxon>
        <taxon>Ophiocordycipitaceae</taxon>
        <taxon>Purpureocillium</taxon>
    </lineage>
</organism>
<feature type="domain" description="EamA" evidence="7">
    <location>
        <begin position="838"/>
        <end position="899"/>
    </location>
</feature>
<dbReference type="CDD" id="cd13637">
    <property type="entry name" value="PBP2_Ca3427_like"/>
    <property type="match status" value="1"/>
</dbReference>
<evidence type="ECO:0000313" key="10">
    <source>
        <dbReference type="Proteomes" id="UP001287286"/>
    </source>
</evidence>
<comment type="caution">
    <text evidence="9">The sequence shown here is derived from an EMBL/GenBank/DDBJ whole genome shotgun (WGS) entry which is preliminary data.</text>
</comment>
<feature type="transmembrane region" description="Helical" evidence="6">
    <location>
        <begin position="954"/>
        <end position="978"/>
    </location>
</feature>
<feature type="region of interest" description="Disordered" evidence="5">
    <location>
        <begin position="1086"/>
        <end position="1111"/>
    </location>
</feature>
<feature type="domain" description="Ca3427-like PBP 2" evidence="8">
    <location>
        <begin position="89"/>
        <end position="189"/>
    </location>
</feature>
<feature type="region of interest" description="Disordered" evidence="5">
    <location>
        <begin position="663"/>
        <end position="693"/>
    </location>
</feature>
<name>A0ABR0CB09_PURLI</name>
<sequence length="1111" mass="121909">MASQGLRIGFVPEHFSTPLHFAQKHYGLDATLIPFPSGTGHMVTALRAGDIDVGIGLTEGWIAGLGKEGVEGDGGYRLVGTYVETPLCWAISTGADRPDITSVDSLKGGKIGVSRIGSGSYVMGFVLADKHGWLDQQQQKKPFSDTVVLNTFDKLRGAVNSGEADFFMWEHFTSKKYYDSGEIRRVGDIYTPWSSWKIVASTKLAPPTGASVDARVRDLFEKLDQGVRHFNENPEEAVRYISTNLDYSEADAREWLKTVRFPQRTEGVKPEVVADCVSILRKAGVLVEGKGMEPEAMVSDNGGHQAPRARPPDAARATGSRATVMRHTQVLRHAWRSLVAFAQRRPAAVAHKPETLRPAEQAAGVRHYTGLPLHSTDFIYVGTFTLLDGGFGQIQYVAQHINTRIGPGLVHLSATNALLGGVVSTDGENPNSELARKPNVGGYQMVVGIRRSYANRTPALLDLLVELGYQPMYQPLDGFPMQFLDNVGGDPSPTNGRGRWRGVVAPHSHSERELGSPVPPLVWSFGSVTCLSRPAGLSHPVPSPPTIDVRREPARTAVSTVRCARDRPDIRSFSSHTAPRHRRTSRQPVKGCCRHRECSPPAPPPLHSPHRRAARDGLAGIQAPQRGDRRRGGRPLTGTGEEAPLCRRCRPRRVDGLLHARARPDRREGRFPRQDRPRRHREAHAGHMPAPTHCISLDPVQLSSQRKPLHPVCPDPPPDETDAAPTQFIFSDHTYDKPFFLVYVNTSIFAVSLIPMFTKYMLHNGVRGLRHDVVQMWHSYRNKTSHTKLPSDDVDDDTTGERLLVDDEGSLEPALQQDEKLGFQETAVLSLEFCMLWFLANYFASACLEYTSVASVTILTSTSSVWTLIFCALFRVESFTIRKLIGVMASLVGIVLISTVDLTGGSDENRGSFPHKTPGQIAIGDSMAFLSAVIYGMYVTVMKRRVGNEDKVDMQLFFGLVGVFNLVFLWPLFFILHWTGLEPFEMPPTGQVWVIIIVCLGSGHVAPPSANESQVNSLSSFISDISWAFAMLLTTPLVVTVGLSLTIPLSLVGEMIQYGQYSSFVYWIGAAVVFVSFVFVNKESHEDGEDKGAAGAGAGAGEARRASVTAV</sequence>
<feature type="transmembrane region" description="Helical" evidence="6">
    <location>
        <begin position="826"/>
        <end position="844"/>
    </location>
</feature>
<feature type="compositionally biased region" description="Low complexity" evidence="5">
    <location>
        <begin position="306"/>
        <end position="317"/>
    </location>
</feature>
<feature type="transmembrane region" description="Helical" evidence="6">
    <location>
        <begin position="990"/>
        <end position="1006"/>
    </location>
</feature>
<keyword evidence="4 6" id="KW-0472">Membrane</keyword>
<dbReference type="InterPro" id="IPR000620">
    <property type="entry name" value="EamA_dom"/>
</dbReference>
<dbReference type="PANTHER" id="PTHR23051">
    <property type="entry name" value="SOLUTE CARRIER FAMILY 35, MEMBER F5"/>
    <property type="match status" value="1"/>
</dbReference>
<feature type="transmembrane region" description="Helical" evidence="6">
    <location>
        <begin position="920"/>
        <end position="942"/>
    </location>
</feature>
<evidence type="ECO:0000256" key="3">
    <source>
        <dbReference type="ARBA" id="ARBA00022989"/>
    </source>
</evidence>
<dbReference type="SUPFAM" id="SSF53850">
    <property type="entry name" value="Periplasmic binding protein-like II"/>
    <property type="match status" value="1"/>
</dbReference>
<dbReference type="Pfam" id="PF22384">
    <property type="entry name" value="PBP2_Ca3427_like"/>
    <property type="match status" value="1"/>
</dbReference>
<evidence type="ECO:0000259" key="8">
    <source>
        <dbReference type="Pfam" id="PF22384"/>
    </source>
</evidence>
<proteinExistence type="predicted"/>
<evidence type="ECO:0000256" key="2">
    <source>
        <dbReference type="ARBA" id="ARBA00022692"/>
    </source>
</evidence>
<feature type="region of interest" description="Disordered" evidence="5">
    <location>
        <begin position="542"/>
        <end position="643"/>
    </location>
</feature>
<comment type="subcellular location">
    <subcellularLocation>
        <location evidence="1">Membrane</location>
        <topology evidence="1">Multi-pass membrane protein</topology>
    </subcellularLocation>
</comment>
<feature type="compositionally biased region" description="Basic and acidic residues" evidence="5">
    <location>
        <begin position="663"/>
        <end position="675"/>
    </location>
</feature>
<evidence type="ECO:0000256" key="4">
    <source>
        <dbReference type="ARBA" id="ARBA00023136"/>
    </source>
</evidence>
<reference evidence="9 10" key="1">
    <citation type="journal article" date="2024" name="Microbiol. Resour. Announc.">
        <title>Genome annotations for the ascomycete fungi Trichoderma harzianum, Trichoderma aggressivum, and Purpureocillium lilacinum.</title>
        <authorList>
            <person name="Beijen E.P.W."/>
            <person name="Ohm R.A."/>
        </authorList>
    </citation>
    <scope>NUCLEOTIDE SEQUENCE [LARGE SCALE GENOMIC DNA]</scope>
    <source>
        <strain evidence="9 10">CBS 150709</strain>
    </source>
</reference>
<accession>A0ABR0CB09</accession>
<dbReference type="PANTHER" id="PTHR23051:SF0">
    <property type="entry name" value="SOLUTE CARRIER FAMILY 35 MEMBER F5"/>
    <property type="match status" value="1"/>
</dbReference>
<keyword evidence="10" id="KW-1185">Reference proteome</keyword>
<feature type="region of interest" description="Disordered" evidence="5">
    <location>
        <begin position="297"/>
        <end position="321"/>
    </location>
</feature>
<dbReference type="InterPro" id="IPR037185">
    <property type="entry name" value="EmrE-like"/>
</dbReference>
<dbReference type="Proteomes" id="UP001287286">
    <property type="component" value="Unassembled WGS sequence"/>
</dbReference>
<evidence type="ECO:0000259" key="7">
    <source>
        <dbReference type="Pfam" id="PF00892"/>
    </source>
</evidence>
<feature type="transmembrane region" description="Helical" evidence="6">
    <location>
        <begin position="1064"/>
        <end position="1081"/>
    </location>
</feature>
<dbReference type="InterPro" id="IPR054364">
    <property type="entry name" value="Ca3427-like_PBP2"/>
</dbReference>
<feature type="transmembrane region" description="Helical" evidence="6">
    <location>
        <begin position="740"/>
        <end position="762"/>
    </location>
</feature>
<feature type="transmembrane region" description="Helical" evidence="6">
    <location>
        <begin position="1027"/>
        <end position="1052"/>
    </location>
</feature>
<feature type="transmembrane region" description="Helical" evidence="6">
    <location>
        <begin position="850"/>
        <end position="874"/>
    </location>
</feature>
<dbReference type="Pfam" id="PF00892">
    <property type="entry name" value="EamA"/>
    <property type="match status" value="1"/>
</dbReference>
<evidence type="ECO:0000256" key="6">
    <source>
        <dbReference type="SAM" id="Phobius"/>
    </source>
</evidence>
<evidence type="ECO:0008006" key="11">
    <source>
        <dbReference type="Google" id="ProtNLM"/>
    </source>
</evidence>
<dbReference type="Gene3D" id="3.40.190.10">
    <property type="entry name" value="Periplasmic binding protein-like II"/>
    <property type="match status" value="2"/>
</dbReference>